<dbReference type="EMBL" id="BAAAQA010000025">
    <property type="protein sequence ID" value="GAA2120867.1"/>
    <property type="molecule type" value="Genomic_DNA"/>
</dbReference>
<reference evidence="6 7" key="1">
    <citation type="journal article" date="2019" name="Int. J. Syst. Evol. Microbiol.">
        <title>The Global Catalogue of Microorganisms (GCM) 10K type strain sequencing project: providing services to taxonomists for standard genome sequencing and annotation.</title>
        <authorList>
            <consortium name="The Broad Institute Genomics Platform"/>
            <consortium name="The Broad Institute Genome Sequencing Center for Infectious Disease"/>
            <person name="Wu L."/>
            <person name="Ma J."/>
        </authorList>
    </citation>
    <scope>NUCLEOTIDE SEQUENCE [LARGE SCALE GENOMIC DNA]</scope>
    <source>
        <strain evidence="6 7">JCM 15914</strain>
    </source>
</reference>
<dbReference type="PANTHER" id="PTHR11496:SF102">
    <property type="entry name" value="ALCOHOL DEHYDROGENASE 4"/>
    <property type="match status" value="1"/>
</dbReference>
<protein>
    <submittedName>
        <fullName evidence="6">Maleylacetate reductase</fullName>
    </submittedName>
</protein>
<evidence type="ECO:0000259" key="5">
    <source>
        <dbReference type="Pfam" id="PF25137"/>
    </source>
</evidence>
<sequence length="380" mass="39579">MFVSDQRSNQTKPGDNQPMVFEHSTAAQRVLFGSDKAGEFLTAELGRLGSTRPMIITGGSAERAAREITARLEPDLWWNEVVQHVPVGLAEKARAVASEAKVDALVTVGGGSTIGLGKAVALTSGLPLIAVPTTYAGSEATDTWGLTENRTKTTGLDPKVLPVTVIYDAALSRSLPVGLSVASGLNGLAHCVDSLWAPKADPINRTFALEGARALTMALRGITADPDDLRAREMALYGCYLAALSFASAGSGMHHKIAHVLGGTFNLPHAQVHATVLPYVLAFNAPAVPEVSARLADALGADSGDATEALSSLYREIDAPRALADIGFTEDGIAEAVERSLKAIPASNPTTPTEENLTALLRAARNGDDPASVSVAAQQA</sequence>
<dbReference type="InterPro" id="IPR001670">
    <property type="entry name" value="ADH_Fe/GldA"/>
</dbReference>
<dbReference type="Proteomes" id="UP001500166">
    <property type="component" value="Unassembled WGS sequence"/>
</dbReference>
<keyword evidence="2" id="KW-0560">Oxidoreductase</keyword>
<dbReference type="Pfam" id="PF00465">
    <property type="entry name" value="Fe-ADH"/>
    <property type="match status" value="1"/>
</dbReference>
<dbReference type="InterPro" id="IPR034786">
    <property type="entry name" value="MAR"/>
</dbReference>
<gene>
    <name evidence="6" type="ORF">GCM10009824_22890</name>
</gene>
<dbReference type="CDD" id="cd08177">
    <property type="entry name" value="MAR"/>
    <property type="match status" value="1"/>
</dbReference>
<name>A0ABN2Y324_9MICC</name>
<dbReference type="SUPFAM" id="SSF56796">
    <property type="entry name" value="Dehydroquinate synthase-like"/>
    <property type="match status" value="1"/>
</dbReference>
<evidence type="ECO:0000313" key="7">
    <source>
        <dbReference type="Proteomes" id="UP001500166"/>
    </source>
</evidence>
<evidence type="ECO:0000256" key="1">
    <source>
        <dbReference type="ARBA" id="ARBA00007358"/>
    </source>
</evidence>
<evidence type="ECO:0000256" key="2">
    <source>
        <dbReference type="ARBA" id="ARBA00023002"/>
    </source>
</evidence>
<feature type="domain" description="Fe-containing alcohol dehydrogenase-like C-terminal" evidence="5">
    <location>
        <begin position="181"/>
        <end position="364"/>
    </location>
</feature>
<dbReference type="InterPro" id="IPR039697">
    <property type="entry name" value="Alcohol_dehydrogenase_Fe"/>
</dbReference>
<evidence type="ECO:0000256" key="3">
    <source>
        <dbReference type="ARBA" id="ARBA00023027"/>
    </source>
</evidence>
<dbReference type="InterPro" id="IPR056798">
    <property type="entry name" value="ADH_Fe_C"/>
</dbReference>
<feature type="domain" description="Alcohol dehydrogenase iron-type/glycerol dehydrogenase GldA" evidence="4">
    <location>
        <begin position="28"/>
        <end position="168"/>
    </location>
</feature>
<dbReference type="Gene3D" id="1.20.1090.10">
    <property type="entry name" value="Dehydroquinate synthase-like - alpha domain"/>
    <property type="match status" value="1"/>
</dbReference>
<comment type="caution">
    <text evidence="6">The sequence shown here is derived from an EMBL/GenBank/DDBJ whole genome shotgun (WGS) entry which is preliminary data.</text>
</comment>
<keyword evidence="7" id="KW-1185">Reference proteome</keyword>
<evidence type="ECO:0000313" key="6">
    <source>
        <dbReference type="EMBL" id="GAA2120867.1"/>
    </source>
</evidence>
<keyword evidence="3" id="KW-0520">NAD</keyword>
<comment type="similarity">
    <text evidence="1">Belongs to the iron-containing alcohol dehydrogenase family.</text>
</comment>
<dbReference type="PANTHER" id="PTHR11496">
    <property type="entry name" value="ALCOHOL DEHYDROGENASE"/>
    <property type="match status" value="1"/>
</dbReference>
<organism evidence="6 7">
    <name type="scientific">Kocuria atrinae</name>
    <dbReference type="NCBI Taxonomy" id="592377"/>
    <lineage>
        <taxon>Bacteria</taxon>
        <taxon>Bacillati</taxon>
        <taxon>Actinomycetota</taxon>
        <taxon>Actinomycetes</taxon>
        <taxon>Micrococcales</taxon>
        <taxon>Micrococcaceae</taxon>
        <taxon>Kocuria</taxon>
    </lineage>
</organism>
<dbReference type="Pfam" id="PF25137">
    <property type="entry name" value="ADH_Fe_C"/>
    <property type="match status" value="1"/>
</dbReference>
<proteinExistence type="inferred from homology"/>
<dbReference type="Gene3D" id="3.40.50.1970">
    <property type="match status" value="1"/>
</dbReference>
<accession>A0ABN2Y324</accession>
<evidence type="ECO:0000259" key="4">
    <source>
        <dbReference type="Pfam" id="PF00465"/>
    </source>
</evidence>